<name>A0AAV9PYH7_9PEZI</name>
<dbReference type="PANTHER" id="PTHR10039">
    <property type="entry name" value="AMELOGENIN"/>
    <property type="match status" value="1"/>
</dbReference>
<comment type="caution">
    <text evidence="3">The sequence shown here is derived from an EMBL/GenBank/DDBJ whole genome shotgun (WGS) entry which is preliminary data.</text>
</comment>
<dbReference type="Proteomes" id="UP001345827">
    <property type="component" value="Unassembled WGS sequence"/>
</dbReference>
<organism evidence="3 4">
    <name type="scientific">Vermiconidia calcicola</name>
    <dbReference type="NCBI Taxonomy" id="1690605"/>
    <lineage>
        <taxon>Eukaryota</taxon>
        <taxon>Fungi</taxon>
        <taxon>Dikarya</taxon>
        <taxon>Ascomycota</taxon>
        <taxon>Pezizomycotina</taxon>
        <taxon>Dothideomycetes</taxon>
        <taxon>Dothideomycetidae</taxon>
        <taxon>Mycosphaerellales</taxon>
        <taxon>Extremaceae</taxon>
        <taxon>Vermiconidia</taxon>
    </lineage>
</organism>
<evidence type="ECO:0000313" key="3">
    <source>
        <dbReference type="EMBL" id="KAK5530056.1"/>
    </source>
</evidence>
<gene>
    <name evidence="3" type="ORF">LTR25_009301</name>
</gene>
<sequence>MTDLESSLRDSLEASLSKLKEGVDSVTRKKPAFLELSANLLAALQEGNLTVLSTSEDFQTVTDGVLKAKETKSASLSHRLGDGLFRLVPLAGIALGVTGFAADASGFSPLGLVVTGLGSVLAFAIEVKERGEAIVAQLNDISYSHRFVHRIIRANRNHDTDIVNGALRLLTALNVFLGDSLLYLSTSSLVNAIKSLGTRSVDSSRATLADAIQGFRSTVQDKVNSIALEKDEEEKDLALNQWFEALNFREVQSRHEREACEGTGLWFLEDAEIMTFMNGGTRRLWCHGQAGVGKTVLVSLLVASLKQQLRDKPKEAKRSSEILLYVYCDVNDQERQVVTAILSSIAAQILQARLGDIRTTACAFHEAHQERRPDHGELMDFIVASLRGLSQVYLIVDAVDELSIYENFSDQVSILSGRLRAAGTPLAVFTTSRSDKIPHWYQPNYVLYIETPVADLKHYVDTRIKLRSPTTFSLDQGSRKLIVDTITSGAENRRRPGSPGDLKAVLSHLSADLDEFYDKSMQIIKEDRDDALRLLSWLIVPPKAVSEHRFKQWESVHPTRRRGPLSLPELGHVLAIHPSQTVSLSTLQNFMLNLEYLIDACSGMCKFDRDSNVVIFPHPTVQEYLLKNEPSLFSSLEIDKCRACIAYLSLEEFKAGACTTMQQWEIRLETFPFIEYAAHHWCEIRGLSRSWESVNQALHTEIVGLLSHEGLVSTLAQVLAYSCGWMKNQEVYVPKTSGLIIAMQFNLLDVMQALLEKGADPNFVSETGQTALDLAITADPPYTKLLLHHHAAIRDATGRDALKEACKLLSTRSLWGGHLIVKMLGDADPSVAPDERLKIHDSIKEIKALQCRTMMPETMDSCIRWESRKMIAALDQDLADSMEWTVLTPGPGTGGPSDPTSWLY</sequence>
<dbReference type="Gene3D" id="3.40.50.300">
    <property type="entry name" value="P-loop containing nucleotide triphosphate hydrolases"/>
    <property type="match status" value="1"/>
</dbReference>
<keyword evidence="1" id="KW-0677">Repeat</keyword>
<dbReference type="InterPro" id="IPR036770">
    <property type="entry name" value="Ankyrin_rpt-contain_sf"/>
</dbReference>
<dbReference type="InterPro" id="IPR002110">
    <property type="entry name" value="Ankyrin_rpt"/>
</dbReference>
<evidence type="ECO:0000259" key="2">
    <source>
        <dbReference type="Pfam" id="PF24883"/>
    </source>
</evidence>
<dbReference type="Pfam" id="PF12796">
    <property type="entry name" value="Ank_2"/>
    <property type="match status" value="1"/>
</dbReference>
<reference evidence="3 4" key="1">
    <citation type="submission" date="2023-06" db="EMBL/GenBank/DDBJ databases">
        <title>Black Yeasts Isolated from many extreme environments.</title>
        <authorList>
            <person name="Coleine C."/>
            <person name="Stajich J.E."/>
            <person name="Selbmann L."/>
        </authorList>
    </citation>
    <scope>NUCLEOTIDE SEQUENCE [LARGE SCALE GENOMIC DNA]</scope>
    <source>
        <strain evidence="3 4">CCFEE 5887</strain>
    </source>
</reference>
<dbReference type="AlphaFoldDB" id="A0AAV9PYH7"/>
<dbReference type="InterPro" id="IPR027417">
    <property type="entry name" value="P-loop_NTPase"/>
</dbReference>
<evidence type="ECO:0000256" key="1">
    <source>
        <dbReference type="ARBA" id="ARBA00022737"/>
    </source>
</evidence>
<keyword evidence="4" id="KW-1185">Reference proteome</keyword>
<feature type="domain" description="Nephrocystin 3-like N-terminal" evidence="2">
    <location>
        <begin position="262"/>
        <end position="433"/>
    </location>
</feature>
<dbReference type="SUPFAM" id="SSF48403">
    <property type="entry name" value="Ankyrin repeat"/>
    <property type="match status" value="1"/>
</dbReference>
<evidence type="ECO:0000313" key="4">
    <source>
        <dbReference type="Proteomes" id="UP001345827"/>
    </source>
</evidence>
<proteinExistence type="predicted"/>
<dbReference type="SUPFAM" id="SSF52540">
    <property type="entry name" value="P-loop containing nucleoside triphosphate hydrolases"/>
    <property type="match status" value="1"/>
</dbReference>
<dbReference type="InterPro" id="IPR056884">
    <property type="entry name" value="NPHP3-like_N"/>
</dbReference>
<dbReference type="Pfam" id="PF24883">
    <property type="entry name" value="NPHP3_N"/>
    <property type="match status" value="1"/>
</dbReference>
<dbReference type="Gene3D" id="1.25.40.20">
    <property type="entry name" value="Ankyrin repeat-containing domain"/>
    <property type="match status" value="1"/>
</dbReference>
<accession>A0AAV9PYH7</accession>
<dbReference type="PANTHER" id="PTHR10039:SF16">
    <property type="entry name" value="GPI INOSITOL-DEACYLASE"/>
    <property type="match status" value="1"/>
</dbReference>
<dbReference type="EMBL" id="JAXLQG010000020">
    <property type="protein sequence ID" value="KAK5530056.1"/>
    <property type="molecule type" value="Genomic_DNA"/>
</dbReference>
<protein>
    <recommendedName>
        <fullName evidence="2">Nephrocystin 3-like N-terminal domain-containing protein</fullName>
    </recommendedName>
</protein>